<feature type="region of interest" description="Disordered" evidence="1">
    <location>
        <begin position="710"/>
        <end position="736"/>
    </location>
</feature>
<dbReference type="AlphaFoldDB" id="A0A8H6SJA9"/>
<protein>
    <recommendedName>
        <fullName evidence="4">F-box domain-containing protein</fullName>
    </recommendedName>
</protein>
<evidence type="ECO:0000313" key="2">
    <source>
        <dbReference type="EMBL" id="KAF7299835.1"/>
    </source>
</evidence>
<evidence type="ECO:0000256" key="1">
    <source>
        <dbReference type="SAM" id="MobiDB-lite"/>
    </source>
</evidence>
<dbReference type="Proteomes" id="UP000613580">
    <property type="component" value="Unassembled WGS sequence"/>
</dbReference>
<evidence type="ECO:0000313" key="3">
    <source>
        <dbReference type="Proteomes" id="UP000613580"/>
    </source>
</evidence>
<name>A0A8H6SJA9_MYCCL</name>
<evidence type="ECO:0008006" key="4">
    <source>
        <dbReference type="Google" id="ProtNLM"/>
    </source>
</evidence>
<accession>A0A8H6SJA9</accession>
<organism evidence="2 3">
    <name type="scientific">Mycena chlorophos</name>
    <name type="common">Agaric fungus</name>
    <name type="synonym">Agaricus chlorophos</name>
    <dbReference type="NCBI Taxonomy" id="658473"/>
    <lineage>
        <taxon>Eukaryota</taxon>
        <taxon>Fungi</taxon>
        <taxon>Dikarya</taxon>
        <taxon>Basidiomycota</taxon>
        <taxon>Agaricomycotina</taxon>
        <taxon>Agaricomycetes</taxon>
        <taxon>Agaricomycetidae</taxon>
        <taxon>Agaricales</taxon>
        <taxon>Marasmiineae</taxon>
        <taxon>Mycenaceae</taxon>
        <taxon>Mycena</taxon>
    </lineage>
</organism>
<gene>
    <name evidence="2" type="ORF">HMN09_00990400</name>
</gene>
<dbReference type="EMBL" id="JACAZE010000014">
    <property type="protein sequence ID" value="KAF7299835.1"/>
    <property type="molecule type" value="Genomic_DNA"/>
</dbReference>
<reference evidence="2" key="1">
    <citation type="submission" date="2020-05" db="EMBL/GenBank/DDBJ databases">
        <title>Mycena genomes resolve the evolution of fungal bioluminescence.</title>
        <authorList>
            <person name="Tsai I.J."/>
        </authorList>
    </citation>
    <scope>NUCLEOTIDE SEQUENCE</scope>
    <source>
        <strain evidence="2">110903Hualien_Pintung</strain>
    </source>
</reference>
<keyword evidence="3" id="KW-1185">Reference proteome</keyword>
<comment type="caution">
    <text evidence="2">The sequence shown here is derived from an EMBL/GenBank/DDBJ whole genome shotgun (WGS) entry which is preliminary data.</text>
</comment>
<proteinExistence type="predicted"/>
<sequence length="762" mass="83589">MADILPVELWESILSLTSLAEALELSKLCTTFNTICIRWFLARHETSLFDLVQEPTVALTPDTLRALALYSPTTSIPAQKISVDLSMAGAHGFRRPMGNLLQLVERSPHLRELELEFPSFRTRFDPGQPLASTDAMRLMCAALALASGRNSGPVLVCTLDWRRAAFTCNPRDIAAWDLSQHKFNPPKDPLESEVEPNLPSWMLSHGPLTTTTCHDGTLVRFPVLDSMETLRLRLDDSHVGSLLILDEARVSHLRTRHQHAVPSLENWWHIFLRNARMPGCRELVLPDAPDLPSLRCFLENHPAITRLEYISELPNRSVDEFTPPPLIDPPLGHPGLRDIEIESHDDDRNGLVHAVLAGLIESSPNIQIISFFGFDLGASANDATGLMSELRSLTTRPGNILTPLKICFIVSWVPGDTIAHGPAAGGRKMVVPESDTAVPSNDFNGSWANSEAGLSIARSLDCVGSVSIRTADVSLMRSMFPWIAALPAATEALFQLNVRSWKRRVAKARGRTTAATFDKEAKEAFAELGVPQMKHDKNTGPLPGLGRTTRTLLYPPTLMSAPPQKQLLFAADALFLDLASNAPTKVLLTHFSSTEKELVIQHAPIICPYPLKGRLTGLNAVRSYFDLISLHWDRADLCVESQIAVVHPTRTVTIRGSVRWIWKVSRNEWVEKFTCVLEYDENFKVVGMVVETTSSPGTCVMRAVDSGPNAAAGTGSGTAGRIAGTRQPSLAGSPQLPLSMDMGSTGILPMEMFNMSPIAMDS</sequence>
<dbReference type="OrthoDB" id="3352776at2759"/>